<dbReference type="EMBL" id="CP041969">
    <property type="protein sequence ID" value="QMV40302.1"/>
    <property type="molecule type" value="Genomic_DNA"/>
</dbReference>
<dbReference type="PROSITE" id="PS00041">
    <property type="entry name" value="HTH_ARAC_FAMILY_1"/>
    <property type="match status" value="1"/>
</dbReference>
<dbReference type="PROSITE" id="PS50110">
    <property type="entry name" value="RESPONSE_REGULATORY"/>
    <property type="match status" value="1"/>
</dbReference>
<dbReference type="AlphaFoldDB" id="A0A7G5BTL8"/>
<protein>
    <submittedName>
        <fullName evidence="7">Response regulator</fullName>
    </submittedName>
</protein>
<dbReference type="SUPFAM" id="SSF46689">
    <property type="entry name" value="Homeodomain-like"/>
    <property type="match status" value="1"/>
</dbReference>
<evidence type="ECO:0000256" key="4">
    <source>
        <dbReference type="PROSITE-ProRule" id="PRU00169"/>
    </source>
</evidence>
<evidence type="ECO:0000313" key="8">
    <source>
        <dbReference type="Proteomes" id="UP000515679"/>
    </source>
</evidence>
<dbReference type="PANTHER" id="PTHR43280">
    <property type="entry name" value="ARAC-FAMILY TRANSCRIPTIONAL REGULATOR"/>
    <property type="match status" value="1"/>
</dbReference>
<gene>
    <name evidence="7" type="ORF">FPL14_03105</name>
</gene>
<dbReference type="InterPro" id="IPR018060">
    <property type="entry name" value="HTH_AraC"/>
</dbReference>
<keyword evidence="1" id="KW-0805">Transcription regulation</keyword>
<dbReference type="KEGG" id="cchl:FPL14_03105"/>
<dbReference type="RefSeq" id="WP_182301656.1">
    <property type="nucleotide sequence ID" value="NZ_CP041969.1"/>
</dbReference>
<keyword evidence="3" id="KW-0804">Transcription</keyword>
<dbReference type="InterPro" id="IPR018062">
    <property type="entry name" value="HTH_AraC-typ_CS"/>
</dbReference>
<evidence type="ECO:0000256" key="2">
    <source>
        <dbReference type="ARBA" id="ARBA00023125"/>
    </source>
</evidence>
<dbReference type="SUPFAM" id="SSF52172">
    <property type="entry name" value="CheY-like"/>
    <property type="match status" value="1"/>
</dbReference>
<dbReference type="Proteomes" id="UP000515679">
    <property type="component" value="Chromosome"/>
</dbReference>
<dbReference type="GO" id="GO:0000160">
    <property type="term" value="P:phosphorelay signal transduction system"/>
    <property type="evidence" value="ECO:0007669"/>
    <property type="project" value="InterPro"/>
</dbReference>
<dbReference type="InterPro" id="IPR011006">
    <property type="entry name" value="CheY-like_superfamily"/>
</dbReference>
<feature type="domain" description="HTH araC/xylS-type" evidence="5">
    <location>
        <begin position="432"/>
        <end position="530"/>
    </location>
</feature>
<sequence length="534" mass="61637">MKTLIIDDEKHVREAIRLLVPWERMGITAVLEAADGQAAIRIIESENPAIIFTDMMMPHVSGVELLAWVAEHAPCSKVIVISGHDDFNFVRQTVKYGGMDYLLKPIDETQLLTALSKAIDEWQTDEEARCRDRNRNMEINQLKPVYLDKFFSTMLSEQVDYVAIQETLQQQFEIREPIQEARLCLLSLELTPPFIRNKFAAGWDLLYFSLTNICNEFLRNHGSGYAFRYWGQENEIVIILWKNVDLAEKLIAEMNDGIFQVLKARFGFGIGNVAMFPGQLLQSYKQARKAVRHCNLRRNGKWIQTYSNIESGGKNVVFFTEHEQKIRYAIQSGDKDQLPAAFESWFKAVEQCDNITLEQLQLWWQEFRLAQTMWIKGSNNANEGAGDNQLPAVIDNEGRFDVEVWKLGYMKEALSVVEKLSEGSGSSQSSMQAIAKYIDQFLHEELSLQDISNRFFLSREYISRKFKQEMNENLTDYITRIRIERAKDLLAGSQLKIAQISEMVGFQDEKYFSKVFKKGTDCSPNEYRKQHSGN</sequence>
<name>A0A7G5BTL8_9BACL</name>
<dbReference type="CDD" id="cd17536">
    <property type="entry name" value="REC_YesN-like"/>
    <property type="match status" value="1"/>
</dbReference>
<dbReference type="SMART" id="SM00342">
    <property type="entry name" value="HTH_ARAC"/>
    <property type="match status" value="1"/>
</dbReference>
<evidence type="ECO:0000256" key="3">
    <source>
        <dbReference type="ARBA" id="ARBA00023163"/>
    </source>
</evidence>
<reference evidence="7 8" key="1">
    <citation type="submission" date="2019-07" db="EMBL/GenBank/DDBJ databases">
        <authorList>
            <person name="Kim J.K."/>
            <person name="Cheong H.-M."/>
            <person name="Choi Y."/>
            <person name="Hwang K.J."/>
            <person name="Lee S."/>
            <person name="Choi C."/>
        </authorList>
    </citation>
    <scope>NUCLEOTIDE SEQUENCE [LARGE SCALE GENOMIC DNA]</scope>
    <source>
        <strain evidence="7 8">KS 22</strain>
    </source>
</reference>
<dbReference type="GO" id="GO:0043565">
    <property type="term" value="F:sequence-specific DNA binding"/>
    <property type="evidence" value="ECO:0007669"/>
    <property type="project" value="InterPro"/>
</dbReference>
<dbReference type="SMART" id="SM00448">
    <property type="entry name" value="REC"/>
    <property type="match status" value="1"/>
</dbReference>
<dbReference type="Gene3D" id="1.10.10.60">
    <property type="entry name" value="Homeodomain-like"/>
    <property type="match status" value="2"/>
</dbReference>
<dbReference type="InterPro" id="IPR001789">
    <property type="entry name" value="Sig_transdc_resp-reg_receiver"/>
</dbReference>
<dbReference type="InterPro" id="IPR009057">
    <property type="entry name" value="Homeodomain-like_sf"/>
</dbReference>
<feature type="domain" description="Response regulatory" evidence="6">
    <location>
        <begin position="2"/>
        <end position="119"/>
    </location>
</feature>
<evidence type="ECO:0000259" key="6">
    <source>
        <dbReference type="PROSITE" id="PS50110"/>
    </source>
</evidence>
<dbReference type="Pfam" id="PF00072">
    <property type="entry name" value="Response_reg"/>
    <property type="match status" value="1"/>
</dbReference>
<dbReference type="PANTHER" id="PTHR43280:SF2">
    <property type="entry name" value="HTH-TYPE TRANSCRIPTIONAL REGULATOR EXSA"/>
    <property type="match status" value="1"/>
</dbReference>
<feature type="modified residue" description="4-aspartylphosphate" evidence="4">
    <location>
        <position position="54"/>
    </location>
</feature>
<keyword evidence="4" id="KW-0597">Phosphoprotein</keyword>
<proteinExistence type="predicted"/>
<dbReference type="PRINTS" id="PR00032">
    <property type="entry name" value="HTHARAC"/>
</dbReference>
<keyword evidence="8" id="KW-1185">Reference proteome</keyword>
<dbReference type="GO" id="GO:0003700">
    <property type="term" value="F:DNA-binding transcription factor activity"/>
    <property type="evidence" value="ECO:0007669"/>
    <property type="project" value="InterPro"/>
</dbReference>
<dbReference type="InterPro" id="IPR020449">
    <property type="entry name" value="Tscrpt_reg_AraC-type_HTH"/>
</dbReference>
<evidence type="ECO:0000256" key="1">
    <source>
        <dbReference type="ARBA" id="ARBA00023015"/>
    </source>
</evidence>
<evidence type="ECO:0000259" key="5">
    <source>
        <dbReference type="PROSITE" id="PS01124"/>
    </source>
</evidence>
<evidence type="ECO:0000313" key="7">
    <source>
        <dbReference type="EMBL" id="QMV40302.1"/>
    </source>
</evidence>
<dbReference type="Gene3D" id="3.40.50.2300">
    <property type="match status" value="1"/>
</dbReference>
<keyword evidence="2" id="KW-0238">DNA-binding</keyword>
<dbReference type="PROSITE" id="PS01124">
    <property type="entry name" value="HTH_ARAC_FAMILY_2"/>
    <property type="match status" value="1"/>
</dbReference>
<dbReference type="Pfam" id="PF12833">
    <property type="entry name" value="HTH_18"/>
    <property type="match status" value="1"/>
</dbReference>
<organism evidence="7 8">
    <name type="scientific">Cohnella cholangitidis</name>
    <dbReference type="NCBI Taxonomy" id="2598458"/>
    <lineage>
        <taxon>Bacteria</taxon>
        <taxon>Bacillati</taxon>
        <taxon>Bacillota</taxon>
        <taxon>Bacilli</taxon>
        <taxon>Bacillales</taxon>
        <taxon>Paenibacillaceae</taxon>
        <taxon>Cohnella</taxon>
    </lineage>
</organism>
<accession>A0A7G5BTL8</accession>